<dbReference type="PROSITE" id="PS51755">
    <property type="entry name" value="OMPR_PHOB"/>
    <property type="match status" value="1"/>
</dbReference>
<evidence type="ECO:0000256" key="6">
    <source>
        <dbReference type="PROSITE-ProRule" id="PRU00169"/>
    </source>
</evidence>
<evidence type="ECO:0000313" key="11">
    <source>
        <dbReference type="Proteomes" id="UP001597216"/>
    </source>
</evidence>
<proteinExistence type="predicted"/>
<dbReference type="InterPro" id="IPR036388">
    <property type="entry name" value="WH-like_DNA-bd_sf"/>
</dbReference>
<dbReference type="InterPro" id="IPR039420">
    <property type="entry name" value="WalR-like"/>
</dbReference>
<keyword evidence="1 6" id="KW-0597">Phosphoprotein</keyword>
<gene>
    <name evidence="10" type="ORF">ACFQ27_19995</name>
</gene>
<protein>
    <submittedName>
        <fullName evidence="10">Response regulator transcription factor</fullName>
    </submittedName>
</protein>
<dbReference type="PANTHER" id="PTHR48111">
    <property type="entry name" value="REGULATOR OF RPOS"/>
    <property type="match status" value="1"/>
</dbReference>
<reference evidence="11" key="1">
    <citation type="journal article" date="2019" name="Int. J. Syst. Evol. Microbiol.">
        <title>The Global Catalogue of Microorganisms (GCM) 10K type strain sequencing project: providing services to taxonomists for standard genome sequencing and annotation.</title>
        <authorList>
            <consortium name="The Broad Institute Genomics Platform"/>
            <consortium name="The Broad Institute Genome Sequencing Center for Infectious Disease"/>
            <person name="Wu L."/>
            <person name="Ma J."/>
        </authorList>
    </citation>
    <scope>NUCLEOTIDE SEQUENCE [LARGE SCALE GENOMIC DNA]</scope>
    <source>
        <strain evidence="11">CCUG 55074</strain>
    </source>
</reference>
<evidence type="ECO:0000256" key="2">
    <source>
        <dbReference type="ARBA" id="ARBA00023012"/>
    </source>
</evidence>
<dbReference type="Pfam" id="PF00072">
    <property type="entry name" value="Response_reg"/>
    <property type="match status" value="1"/>
</dbReference>
<keyword evidence="3" id="KW-0805">Transcription regulation</keyword>
<dbReference type="SMART" id="SM00862">
    <property type="entry name" value="Trans_reg_C"/>
    <property type="match status" value="1"/>
</dbReference>
<dbReference type="Gene3D" id="3.40.50.2300">
    <property type="match status" value="1"/>
</dbReference>
<dbReference type="InterPro" id="IPR001789">
    <property type="entry name" value="Sig_transdc_resp-reg_receiver"/>
</dbReference>
<dbReference type="Pfam" id="PF00486">
    <property type="entry name" value="Trans_reg_C"/>
    <property type="match status" value="1"/>
</dbReference>
<dbReference type="CDD" id="cd00383">
    <property type="entry name" value="trans_reg_C"/>
    <property type="match status" value="1"/>
</dbReference>
<dbReference type="InterPro" id="IPR001867">
    <property type="entry name" value="OmpR/PhoB-type_DNA-bd"/>
</dbReference>
<sequence>MHILVVEDDARVSDFLERGLRAEGYKVRVARDGAAGLEAARDLDRMLKELDQDGVVLLDLMLPRMTGIEVCQTLRAAGVMIPVLMLTALGTVEDRVQGLRMGADDYLVKPFAFEELLARIEALLRRPRDQKPAANRTLGVGGLELDRATLRVTRDGQEITLTARELALLELFLTAPGRVLSRERILSNVWGVDEDPLTNVVDVYVRRLRAKVDPPGAASFITTVRGLGYRLEPRPSLAAV</sequence>
<keyword evidence="4 7" id="KW-0238">DNA-binding</keyword>
<feature type="modified residue" description="4-aspartylphosphate" evidence="6">
    <location>
        <position position="59"/>
    </location>
</feature>
<keyword evidence="2" id="KW-0902">Two-component regulatory system</keyword>
<evidence type="ECO:0000256" key="3">
    <source>
        <dbReference type="ARBA" id="ARBA00023015"/>
    </source>
</evidence>
<dbReference type="Gene3D" id="1.10.10.10">
    <property type="entry name" value="Winged helix-like DNA-binding domain superfamily/Winged helix DNA-binding domain"/>
    <property type="match status" value="1"/>
</dbReference>
<evidence type="ECO:0000313" key="10">
    <source>
        <dbReference type="EMBL" id="MFD1192882.1"/>
    </source>
</evidence>
<dbReference type="InterPro" id="IPR011006">
    <property type="entry name" value="CheY-like_superfamily"/>
</dbReference>
<feature type="domain" description="Response regulatory" evidence="8">
    <location>
        <begin position="2"/>
        <end position="124"/>
    </location>
</feature>
<evidence type="ECO:0000256" key="7">
    <source>
        <dbReference type="PROSITE-ProRule" id="PRU01091"/>
    </source>
</evidence>
<feature type="DNA-binding region" description="OmpR/PhoB-type" evidence="7">
    <location>
        <begin position="135"/>
        <end position="233"/>
    </location>
</feature>
<comment type="caution">
    <text evidence="10">The sequence shown here is derived from an EMBL/GenBank/DDBJ whole genome shotgun (WGS) entry which is preliminary data.</text>
</comment>
<keyword evidence="5" id="KW-0804">Transcription</keyword>
<dbReference type="Gene3D" id="6.10.250.690">
    <property type="match status" value="1"/>
</dbReference>
<accession>A0ABW3TA71</accession>
<keyword evidence="11" id="KW-1185">Reference proteome</keyword>
<evidence type="ECO:0000256" key="1">
    <source>
        <dbReference type="ARBA" id="ARBA00022553"/>
    </source>
</evidence>
<dbReference type="SMART" id="SM00448">
    <property type="entry name" value="REC"/>
    <property type="match status" value="1"/>
</dbReference>
<dbReference type="EMBL" id="JBHTLQ010000088">
    <property type="protein sequence ID" value="MFD1192882.1"/>
    <property type="molecule type" value="Genomic_DNA"/>
</dbReference>
<name>A0ABW3TA71_9CAUL</name>
<dbReference type="Proteomes" id="UP001597216">
    <property type="component" value="Unassembled WGS sequence"/>
</dbReference>
<dbReference type="SUPFAM" id="SSF52172">
    <property type="entry name" value="CheY-like"/>
    <property type="match status" value="1"/>
</dbReference>
<dbReference type="PROSITE" id="PS50110">
    <property type="entry name" value="RESPONSE_REGULATORY"/>
    <property type="match status" value="1"/>
</dbReference>
<evidence type="ECO:0000256" key="4">
    <source>
        <dbReference type="ARBA" id="ARBA00023125"/>
    </source>
</evidence>
<evidence type="ECO:0000259" key="8">
    <source>
        <dbReference type="PROSITE" id="PS50110"/>
    </source>
</evidence>
<dbReference type="RefSeq" id="WP_374343758.1">
    <property type="nucleotide sequence ID" value="NZ_JBHTLQ010000088.1"/>
</dbReference>
<dbReference type="PANTHER" id="PTHR48111:SF22">
    <property type="entry name" value="REGULATOR OF RPOS"/>
    <property type="match status" value="1"/>
</dbReference>
<evidence type="ECO:0000259" key="9">
    <source>
        <dbReference type="PROSITE" id="PS51755"/>
    </source>
</evidence>
<organism evidence="10 11">
    <name type="scientific">Phenylobacterium conjunctum</name>
    <dbReference type="NCBI Taxonomy" id="1298959"/>
    <lineage>
        <taxon>Bacteria</taxon>
        <taxon>Pseudomonadati</taxon>
        <taxon>Pseudomonadota</taxon>
        <taxon>Alphaproteobacteria</taxon>
        <taxon>Caulobacterales</taxon>
        <taxon>Caulobacteraceae</taxon>
        <taxon>Phenylobacterium</taxon>
    </lineage>
</organism>
<evidence type="ECO:0000256" key="5">
    <source>
        <dbReference type="ARBA" id="ARBA00023163"/>
    </source>
</evidence>
<feature type="domain" description="OmpR/PhoB-type" evidence="9">
    <location>
        <begin position="135"/>
        <end position="233"/>
    </location>
</feature>